<dbReference type="Gene3D" id="3.20.20.140">
    <property type="entry name" value="Metal-dependent hydrolases"/>
    <property type="match status" value="1"/>
</dbReference>
<sequence length="706" mass="77729">MGFFDLSISYNEPPRSGGKEVAGGKTLRLKLATKAMELGYVGIAHNRSIKGVMSEKDSCTIPLLTLGSLIKVAPRLTSSVGFHRDLLGVPRATPFRQYTRLTVHVESNAQCLSLNSGNPVLKSYDIIAVRPMNQNVFDYACEKAEVDMISIDFTDKMLFRLKHPMVQAAIKRGIYFEIKYSDLLVDAQTRRQVISNAKLLVDWTRGKNLIISSGAPSVTEIRGPNDVINLMSLLGLSTEKARAALSKNCRNMIAKLLKKKRFHKEAVRVELLSSGDTFSLEQPLSGDCMKWDPLSSGEGDMLLDDLAKAFDATNAVAHKSSKAIDFTSVLDGLPKHGFRVEDIVGTEPLTQPPAAKVTDAQVNTNQVSEVVMAVAASSDDNPQEIETISQIDMHMSEDDTKVEPTTNVLRGEAITLRKCSASHGQGFLVQNQTAASFTLIRCTKSDAASDVSMNIEATSEGGSLSPSKSDRVIPQSPVEVINMGNTTSDEVSVDENNKERATTGPASNDEMHITEPGDHASVDDVKHIAEPEHHTSIADEMKTDCPSEANHEEYMEVTVEDQKRETGDSNINLPNLSSETTDLLRESGKSLSPEAVGQDHDQVQRLESKETELKEEEASVSYDNTFEITMEQKKVEESTIEDKQEGKSETIHLAQVQSSGSNNDTRSGKTQAKRRRVRPPQLLPFMPFLLQSRFKRISRKRKHGRA</sequence>
<comment type="similarity">
    <text evidence="2">Belongs to the eukaryotic/archaeal RNase P protein component 3 family.</text>
</comment>
<keyword evidence="5" id="KW-0539">Nucleus</keyword>
<dbReference type="eggNOG" id="KOG2363">
    <property type="taxonomic scope" value="Eukaryota"/>
</dbReference>
<evidence type="ECO:0000256" key="2">
    <source>
        <dbReference type="ARBA" id="ARBA00007331"/>
    </source>
</evidence>
<dbReference type="GO" id="GO:0003723">
    <property type="term" value="F:RNA binding"/>
    <property type="evidence" value="ECO:0007669"/>
    <property type="project" value="TreeGrafter"/>
</dbReference>
<dbReference type="AlphaFoldDB" id="R0FUT3"/>
<keyword evidence="3" id="KW-0819">tRNA processing</keyword>
<evidence type="ECO:0000256" key="6">
    <source>
        <dbReference type="SAM" id="MobiDB-lite"/>
    </source>
</evidence>
<evidence type="ECO:0000313" key="7">
    <source>
        <dbReference type="EMBL" id="EOA26672.1"/>
    </source>
</evidence>
<accession>R0FUT3</accession>
<reference evidence="7" key="2">
    <citation type="journal article" date="2013" name="Nat. Genet.">
        <title>Genome sequencing of Capsella rubella.</title>
        <authorList>
            <person name="Schmutz J."/>
            <person name="Prochnik S."/>
            <person name="Nordborg M."/>
            <person name="Weigel D."/>
            <person name="Rokhsar D."/>
            <person name="Wright S."/>
        </authorList>
    </citation>
    <scope>NUCLEOTIDE SEQUENCE</scope>
</reference>
<dbReference type="GO" id="GO:0008033">
    <property type="term" value="P:tRNA processing"/>
    <property type="evidence" value="ECO:0007669"/>
    <property type="project" value="UniProtKB-KW"/>
</dbReference>
<keyword evidence="4" id="KW-0378">Hydrolase</keyword>
<dbReference type="OrthoDB" id="17948at2759"/>
<comment type="subcellular location">
    <subcellularLocation>
        <location evidence="1">Nucleus</location>
    </subcellularLocation>
</comment>
<feature type="compositionally biased region" description="Basic and acidic residues" evidence="6">
    <location>
        <begin position="597"/>
        <end position="612"/>
    </location>
</feature>
<dbReference type="EMBL" id="KB870808">
    <property type="protein sequence ID" value="EOA26672.1"/>
    <property type="molecule type" value="Genomic_DNA"/>
</dbReference>
<name>R0FUT3_9BRAS</name>
<protein>
    <submittedName>
        <fullName evidence="7">Uncharacterized protein</fullName>
    </submittedName>
</protein>
<proteinExistence type="inferred from homology"/>
<dbReference type="PANTHER" id="PTHR13031">
    <property type="entry name" value="RIBONUCLEASE P SUBUNIT P30"/>
    <property type="match status" value="1"/>
</dbReference>
<dbReference type="FunFam" id="3.20.20.140:FF:000044">
    <property type="entry name" value="Polymerase/histidinol phosphatase-like protein"/>
    <property type="match status" value="1"/>
</dbReference>
<dbReference type="Pfam" id="PF01876">
    <property type="entry name" value="RNase_P_p30"/>
    <property type="match status" value="1"/>
</dbReference>
<dbReference type="STRING" id="81985.R0FUT3"/>
<dbReference type="GO" id="GO:0005655">
    <property type="term" value="C:nucleolar ribonuclease P complex"/>
    <property type="evidence" value="ECO:0007669"/>
    <property type="project" value="TreeGrafter"/>
</dbReference>
<evidence type="ECO:0000256" key="5">
    <source>
        <dbReference type="ARBA" id="ARBA00023242"/>
    </source>
</evidence>
<dbReference type="EMBL" id="KB870808">
    <property type="protein sequence ID" value="EOA26671.1"/>
    <property type="molecule type" value="Genomic_DNA"/>
</dbReference>
<dbReference type="PANTHER" id="PTHR13031:SF0">
    <property type="entry name" value="RIBONUCLEASE P PROTEIN SUBUNIT P30"/>
    <property type="match status" value="1"/>
</dbReference>
<feature type="region of interest" description="Disordered" evidence="6">
    <location>
        <begin position="582"/>
        <end position="682"/>
    </location>
</feature>
<evidence type="ECO:0000256" key="3">
    <source>
        <dbReference type="ARBA" id="ARBA00022694"/>
    </source>
</evidence>
<dbReference type="InterPro" id="IPR002738">
    <property type="entry name" value="RNase_P_p30"/>
</dbReference>
<gene>
    <name evidence="7" type="ORF">CARUB_v10022749mg</name>
</gene>
<evidence type="ECO:0000256" key="1">
    <source>
        <dbReference type="ARBA" id="ARBA00004123"/>
    </source>
</evidence>
<organism evidence="7 8">
    <name type="scientific">Capsella rubella</name>
    <dbReference type="NCBI Taxonomy" id="81985"/>
    <lineage>
        <taxon>Eukaryota</taxon>
        <taxon>Viridiplantae</taxon>
        <taxon>Streptophyta</taxon>
        <taxon>Embryophyta</taxon>
        <taxon>Tracheophyta</taxon>
        <taxon>Spermatophyta</taxon>
        <taxon>Magnoliopsida</taxon>
        <taxon>eudicotyledons</taxon>
        <taxon>Gunneridae</taxon>
        <taxon>Pentapetalae</taxon>
        <taxon>rosids</taxon>
        <taxon>malvids</taxon>
        <taxon>Brassicales</taxon>
        <taxon>Brassicaceae</taxon>
        <taxon>Camelineae</taxon>
        <taxon>Capsella</taxon>
    </lineage>
</organism>
<dbReference type="InterPro" id="IPR016195">
    <property type="entry name" value="Pol/histidinol_Pase-like"/>
</dbReference>
<dbReference type="GO" id="GO:0016787">
    <property type="term" value="F:hydrolase activity"/>
    <property type="evidence" value="ECO:0007669"/>
    <property type="project" value="UniProtKB-KW"/>
</dbReference>
<feature type="compositionally biased region" description="Polar residues" evidence="6">
    <location>
        <begin position="655"/>
        <end position="670"/>
    </location>
</feature>
<feature type="compositionally biased region" description="Basic and acidic residues" evidence="6">
    <location>
        <begin position="630"/>
        <end position="650"/>
    </location>
</feature>
<keyword evidence="8" id="KW-1185">Reference proteome</keyword>
<dbReference type="KEGG" id="crb:17888427"/>
<evidence type="ECO:0000313" key="8">
    <source>
        <dbReference type="Proteomes" id="UP000029121"/>
    </source>
</evidence>
<dbReference type="SUPFAM" id="SSF89550">
    <property type="entry name" value="PHP domain-like"/>
    <property type="match status" value="1"/>
</dbReference>
<dbReference type="Proteomes" id="UP000029121">
    <property type="component" value="Unassembled WGS sequence"/>
</dbReference>
<evidence type="ECO:0000256" key="4">
    <source>
        <dbReference type="ARBA" id="ARBA00022801"/>
    </source>
</evidence>
<reference evidence="8" key="1">
    <citation type="journal article" date="2013" name="Nat. Genet.">
        <title>The Capsella rubella genome and the genomic consequences of rapid mating system evolution.</title>
        <authorList>
            <person name="Slotte T."/>
            <person name="Hazzouri K.M."/>
            <person name="Agren J.A."/>
            <person name="Koenig D."/>
            <person name="Maumus F."/>
            <person name="Guo Y.L."/>
            <person name="Steige K."/>
            <person name="Platts A.E."/>
            <person name="Escobar J.S."/>
            <person name="Newman L.K."/>
            <person name="Wang W."/>
            <person name="Mandakova T."/>
            <person name="Vello E."/>
            <person name="Smith L.M."/>
            <person name="Henz S.R."/>
            <person name="Steffen J."/>
            <person name="Takuno S."/>
            <person name="Brandvain Y."/>
            <person name="Coop G."/>
            <person name="Andolfatto P."/>
            <person name="Hu T.T."/>
            <person name="Blanchette M."/>
            <person name="Clark R.M."/>
            <person name="Quesneville H."/>
            <person name="Nordborg M."/>
            <person name="Gaut B.S."/>
            <person name="Lysak M.A."/>
            <person name="Jenkins J."/>
            <person name="Grimwood J."/>
            <person name="Chapman J."/>
            <person name="Prochnik S."/>
            <person name="Shu S."/>
            <person name="Rokhsar D."/>
            <person name="Schmutz J."/>
            <person name="Weigel D."/>
            <person name="Wright S.I."/>
        </authorList>
    </citation>
    <scope>NUCLEOTIDE SEQUENCE [LARGE SCALE GENOMIC DNA]</scope>
    <source>
        <strain evidence="8">cv. Monte Gargano</strain>
    </source>
</reference>
<feature type="region of interest" description="Disordered" evidence="6">
    <location>
        <begin position="485"/>
        <end position="518"/>
    </location>
</feature>
<feature type="compositionally biased region" description="Basic and acidic residues" evidence="6">
    <location>
        <begin position="509"/>
        <end position="518"/>
    </location>
</feature>